<evidence type="ECO:0000313" key="2">
    <source>
        <dbReference type="EMBL" id="MBP3192359.1"/>
    </source>
</evidence>
<dbReference type="SUPFAM" id="SSF53448">
    <property type="entry name" value="Nucleotide-diphospho-sugar transferases"/>
    <property type="match status" value="1"/>
</dbReference>
<dbReference type="Proteomes" id="UP000673975">
    <property type="component" value="Unassembled WGS sequence"/>
</dbReference>
<comment type="caution">
    <text evidence="2">The sequence shown here is derived from an EMBL/GenBank/DDBJ whole genome shotgun (WGS) entry which is preliminary data.</text>
</comment>
<dbReference type="CDD" id="cd04196">
    <property type="entry name" value="GT_2_like_d"/>
    <property type="match status" value="1"/>
</dbReference>
<dbReference type="RefSeq" id="WP_210511260.1">
    <property type="nucleotide sequence ID" value="NZ_JAFIDN010000004.1"/>
</dbReference>
<dbReference type="Pfam" id="PF00535">
    <property type="entry name" value="Glycos_transf_2"/>
    <property type="match status" value="1"/>
</dbReference>
<evidence type="ECO:0000313" key="3">
    <source>
        <dbReference type="Proteomes" id="UP000673975"/>
    </source>
</evidence>
<gene>
    <name evidence="2" type="ORF">NATSA_06770</name>
</gene>
<dbReference type="InterPro" id="IPR029044">
    <property type="entry name" value="Nucleotide-diphossugar_trans"/>
</dbReference>
<organism evidence="2 3">
    <name type="scientific">Natronogracilivirga saccharolytica</name>
    <dbReference type="NCBI Taxonomy" id="2812953"/>
    <lineage>
        <taxon>Bacteria</taxon>
        <taxon>Pseudomonadati</taxon>
        <taxon>Balneolota</taxon>
        <taxon>Balneolia</taxon>
        <taxon>Balneolales</taxon>
        <taxon>Cyclonatronaceae</taxon>
        <taxon>Natronogracilivirga</taxon>
    </lineage>
</organism>
<dbReference type="EMBL" id="JAFIDN010000004">
    <property type="protein sequence ID" value="MBP3192359.1"/>
    <property type="molecule type" value="Genomic_DNA"/>
</dbReference>
<accession>A0A8J7RQY7</accession>
<dbReference type="AlphaFoldDB" id="A0A8J7RQY7"/>
<protein>
    <submittedName>
        <fullName evidence="2">Glycosyltransferase family 2 protein</fullName>
    </submittedName>
</protein>
<feature type="domain" description="Glycosyltransferase 2-like" evidence="1">
    <location>
        <begin position="23"/>
        <end position="136"/>
    </location>
</feature>
<dbReference type="InterPro" id="IPR001173">
    <property type="entry name" value="Glyco_trans_2-like"/>
</dbReference>
<sequence length="350" mass="39971">MPAHASTSKNHPETGPKDVKIAVLLSTYNGEQYIEELLDSLLHQEFESWDLWVRDDGSHDNTVSLIRKFKKRLEDTDRRNRIFFIQGENIGVTSSFFTLADAAESGYDGFAFCDQDDVWHPDKLTRAASALSTHRASTQKNQSSREDLTNAEGPFLYHCRQWMTLADDPSVRELSPLPKRTGFGNALVQNQVVGCSMVINAELRKLMTMAFSRYGNNVSEHIIMHDWWCYLVASAFGDIYYDSHPSITFRRHDRSSSPATTGILQQMSRRAIALQKRSWSVKHILDQAASFQQVYGNALSNPKKKDLLNMAVKLRKSGLFFRTGYFFSGRHYRSTRFETLVFRLLVVAGH</sequence>
<name>A0A8J7RQY7_9BACT</name>
<evidence type="ECO:0000259" key="1">
    <source>
        <dbReference type="Pfam" id="PF00535"/>
    </source>
</evidence>
<reference evidence="2" key="1">
    <citation type="submission" date="2021-02" db="EMBL/GenBank/DDBJ databases">
        <title>Natronogracilivirga saccharolytica gen. nov. sp. nov. a new anaerobic, haloalkiliphilic carbohydrate-fermenting bacterium from soda lake and proposing of Cyclonatronumiaceae fam. nov. in the phylum Balneolaeota.</title>
        <authorList>
            <person name="Zhilina T.N."/>
            <person name="Sorokin D.Y."/>
            <person name="Zavarzina D.G."/>
            <person name="Toshchakov S.V."/>
            <person name="Kublanov I.V."/>
        </authorList>
    </citation>
    <scope>NUCLEOTIDE SEQUENCE</scope>
    <source>
        <strain evidence="2">Z-1702</strain>
    </source>
</reference>
<dbReference type="InterPro" id="IPR050834">
    <property type="entry name" value="Glycosyltransf_2"/>
</dbReference>
<dbReference type="Gene3D" id="3.90.550.10">
    <property type="entry name" value="Spore Coat Polysaccharide Biosynthesis Protein SpsA, Chain A"/>
    <property type="match status" value="1"/>
</dbReference>
<dbReference type="PANTHER" id="PTHR43685">
    <property type="entry name" value="GLYCOSYLTRANSFERASE"/>
    <property type="match status" value="1"/>
</dbReference>
<keyword evidence="3" id="KW-1185">Reference proteome</keyword>
<proteinExistence type="predicted"/>
<dbReference type="PANTHER" id="PTHR43685:SF2">
    <property type="entry name" value="GLYCOSYLTRANSFERASE 2-LIKE DOMAIN-CONTAINING PROTEIN"/>
    <property type="match status" value="1"/>
</dbReference>